<organism evidence="2 3">
    <name type="scientific">Elysia crispata</name>
    <name type="common">lettuce slug</name>
    <dbReference type="NCBI Taxonomy" id="231223"/>
    <lineage>
        <taxon>Eukaryota</taxon>
        <taxon>Metazoa</taxon>
        <taxon>Spiralia</taxon>
        <taxon>Lophotrochozoa</taxon>
        <taxon>Mollusca</taxon>
        <taxon>Gastropoda</taxon>
        <taxon>Heterobranchia</taxon>
        <taxon>Euthyneura</taxon>
        <taxon>Panpulmonata</taxon>
        <taxon>Sacoglossa</taxon>
        <taxon>Placobranchoidea</taxon>
        <taxon>Plakobranchidae</taxon>
        <taxon>Elysia</taxon>
    </lineage>
</organism>
<protein>
    <submittedName>
        <fullName evidence="2">Uncharacterized protein</fullName>
    </submittedName>
</protein>
<dbReference type="EMBL" id="JAWDGP010005596">
    <property type="protein sequence ID" value="KAK3755498.1"/>
    <property type="molecule type" value="Genomic_DNA"/>
</dbReference>
<evidence type="ECO:0000313" key="2">
    <source>
        <dbReference type="EMBL" id="KAK3755498.1"/>
    </source>
</evidence>
<evidence type="ECO:0000256" key="1">
    <source>
        <dbReference type="SAM" id="SignalP"/>
    </source>
</evidence>
<feature type="chain" id="PRO_5042010141" evidence="1">
    <location>
        <begin position="18"/>
        <end position="549"/>
    </location>
</feature>
<name>A0AAE1D3U9_9GAST</name>
<dbReference type="Proteomes" id="UP001283361">
    <property type="component" value="Unassembled WGS sequence"/>
</dbReference>
<evidence type="ECO:0000313" key="3">
    <source>
        <dbReference type="Proteomes" id="UP001283361"/>
    </source>
</evidence>
<proteinExistence type="predicted"/>
<keyword evidence="3" id="KW-1185">Reference proteome</keyword>
<sequence>MLAEYLTLLIAAFLGLGENPTTRNTRVLDLQCLLSLLHTAWRKSNNSKYQSVGSTMSSVPAPHSLEKIQQLEIPECWIYNVFCPCSKQLGENPTTRNTRVLDLQCLLSLLHTAWRKSNNSKYQSVGSTMSSVPAPDSLEKIQQLEIPECWICNVFCPCSTQLGENPTTRNTRVLDLQCLLSLLHTAWRKSNNSKYQSVGSTMSSVPAPHSLEKIQQLEIPECWIYNVFCPCSKQLGENPTTRNTRVLDLQCLLSLLHTAWRKSNNSKYQSVGSTMSSVPAPDSLEKIQQLEIPECWIYNVFCPCSTQLGENPTTRNTRVLDLQCLLSLLHTAWRKSNNSKYQSVGSTMSSVPAPDSLEKIQQLEIPECWIYNVFCPCSRQLGENPTTRNNRVLDLQCLLSLLHTAWRKSNNSKYQSVGSTMSSVPAPDSLEKIQQLEIPECWIYNVFCPCSTQLGENPTTRNTRVLDLQCLLSLLQTAWRKSNNSKYQISISRSHREWPGTAQNCQAVLDIPDRPEVTEHSDSRAGLSAHTREVLQARTSFWVLPTPHV</sequence>
<dbReference type="AlphaFoldDB" id="A0AAE1D3U9"/>
<feature type="signal peptide" evidence="1">
    <location>
        <begin position="1"/>
        <end position="17"/>
    </location>
</feature>
<accession>A0AAE1D3U9</accession>
<keyword evidence="1" id="KW-0732">Signal</keyword>
<gene>
    <name evidence="2" type="ORF">RRG08_063574</name>
</gene>
<comment type="caution">
    <text evidence="2">The sequence shown here is derived from an EMBL/GenBank/DDBJ whole genome shotgun (WGS) entry which is preliminary data.</text>
</comment>
<reference evidence="2" key="1">
    <citation type="journal article" date="2023" name="G3 (Bethesda)">
        <title>A reference genome for the long-term kleptoplast-retaining sea slug Elysia crispata morphotype clarki.</title>
        <authorList>
            <person name="Eastman K.E."/>
            <person name="Pendleton A.L."/>
            <person name="Shaikh M.A."/>
            <person name="Suttiyut T."/>
            <person name="Ogas R."/>
            <person name="Tomko P."/>
            <person name="Gavelis G."/>
            <person name="Widhalm J.R."/>
            <person name="Wisecaver J.H."/>
        </authorList>
    </citation>
    <scope>NUCLEOTIDE SEQUENCE</scope>
    <source>
        <strain evidence="2">ECLA1</strain>
    </source>
</reference>